<evidence type="ECO:0000259" key="1">
    <source>
        <dbReference type="Pfam" id="PF07238"/>
    </source>
</evidence>
<feature type="domain" description="PilZ" evidence="1">
    <location>
        <begin position="6"/>
        <end position="84"/>
    </location>
</feature>
<dbReference type="Pfam" id="PF07238">
    <property type="entry name" value="PilZ"/>
    <property type="match status" value="1"/>
</dbReference>
<name>A0A838L8M9_9SPHN</name>
<accession>A0A838L8M9</accession>
<keyword evidence="3" id="KW-1185">Reference proteome</keyword>
<dbReference type="RefSeq" id="WP_160365973.1">
    <property type="nucleotide sequence ID" value="NZ_JACEIB010000006.1"/>
</dbReference>
<dbReference type="InterPro" id="IPR009875">
    <property type="entry name" value="PilZ_domain"/>
</dbReference>
<dbReference type="Proteomes" id="UP000570166">
    <property type="component" value="Unassembled WGS sequence"/>
</dbReference>
<evidence type="ECO:0000313" key="3">
    <source>
        <dbReference type="Proteomes" id="UP000570166"/>
    </source>
</evidence>
<protein>
    <submittedName>
        <fullName evidence="2">PilZ domain-containing protein</fullName>
    </submittedName>
</protein>
<reference evidence="2 3" key="1">
    <citation type="submission" date="2020-07" db="EMBL/GenBank/DDBJ databases">
        <authorList>
            <person name="Sun Q."/>
        </authorList>
    </citation>
    <scope>NUCLEOTIDE SEQUENCE [LARGE SCALE GENOMIC DNA]</scope>
    <source>
        <strain evidence="2 3">CGMCC 1.13654</strain>
    </source>
</reference>
<gene>
    <name evidence="2" type="ORF">HZF05_10345</name>
</gene>
<sequence length="98" mass="11097">MPLLERVRAARHKIFEPASAEINGETLRVHLINVSRDGALLHLGERVSSGDRMIVRVRDTDMPALIMWVKPPRCGVRFDRPVPSYLLQTLLSGRSLQI</sequence>
<dbReference type="AlphaFoldDB" id="A0A838L8M9"/>
<comment type="caution">
    <text evidence="2">The sequence shown here is derived from an EMBL/GenBank/DDBJ whole genome shotgun (WGS) entry which is preliminary data.</text>
</comment>
<proteinExistence type="predicted"/>
<organism evidence="2 3">
    <name type="scientific">Sphingomonas chungangi</name>
    <dbReference type="NCBI Taxonomy" id="2683589"/>
    <lineage>
        <taxon>Bacteria</taxon>
        <taxon>Pseudomonadati</taxon>
        <taxon>Pseudomonadota</taxon>
        <taxon>Alphaproteobacteria</taxon>
        <taxon>Sphingomonadales</taxon>
        <taxon>Sphingomonadaceae</taxon>
        <taxon>Sphingomonas</taxon>
    </lineage>
</organism>
<evidence type="ECO:0000313" key="2">
    <source>
        <dbReference type="EMBL" id="MBA2934496.1"/>
    </source>
</evidence>
<dbReference type="SUPFAM" id="SSF141371">
    <property type="entry name" value="PilZ domain-like"/>
    <property type="match status" value="1"/>
</dbReference>
<dbReference type="GO" id="GO:0035438">
    <property type="term" value="F:cyclic-di-GMP binding"/>
    <property type="evidence" value="ECO:0007669"/>
    <property type="project" value="InterPro"/>
</dbReference>
<dbReference type="EMBL" id="JACEIB010000006">
    <property type="protein sequence ID" value="MBA2934496.1"/>
    <property type="molecule type" value="Genomic_DNA"/>
</dbReference>